<protein>
    <recommendedName>
        <fullName evidence="4">Peptidase C-terminal archaeal/bacterial domain-containing protein</fullName>
    </recommendedName>
</protein>
<evidence type="ECO:0000313" key="2">
    <source>
        <dbReference type="EMBL" id="WDE05069.1"/>
    </source>
</evidence>
<dbReference type="PANTHER" id="PTHR36220:SF1">
    <property type="entry name" value="GAMMA TUBULIN COMPLEX COMPONENT C-TERMINAL DOMAIN-CONTAINING PROTEIN"/>
    <property type="match status" value="1"/>
</dbReference>
<proteinExistence type="predicted"/>
<evidence type="ECO:0000256" key="1">
    <source>
        <dbReference type="SAM" id="SignalP"/>
    </source>
</evidence>
<name>A0AAF0C9P8_9GAMM</name>
<keyword evidence="3" id="KW-1185">Reference proteome</keyword>
<dbReference type="Proteomes" id="UP000032352">
    <property type="component" value="Chromosome"/>
</dbReference>
<feature type="signal peptide" evidence="1">
    <location>
        <begin position="1"/>
        <end position="23"/>
    </location>
</feature>
<dbReference type="KEGG" id="tvd:SG34_027845"/>
<reference evidence="2 3" key="2">
    <citation type="journal article" date="2022" name="Mar. Drugs">
        <title>Bioassay-Guided Fractionation Leads to the Detection of Cholic Acid Generated by the Rare Thalassomonas sp.</title>
        <authorList>
            <person name="Pheiffer F."/>
            <person name="Schneider Y.K."/>
            <person name="Hansen E.H."/>
            <person name="Andersen J.H."/>
            <person name="Isaksson J."/>
            <person name="Busche T."/>
            <person name="R C."/>
            <person name="Kalinowski J."/>
            <person name="Zyl L.V."/>
            <person name="Trindade M."/>
        </authorList>
    </citation>
    <scope>NUCLEOTIDE SEQUENCE [LARGE SCALE GENOMIC DNA]</scope>
    <source>
        <strain evidence="2 3">XOM25</strain>
    </source>
</reference>
<dbReference type="RefSeq" id="WP_044838789.1">
    <property type="nucleotide sequence ID" value="NZ_CP059733.1"/>
</dbReference>
<dbReference type="AlphaFoldDB" id="A0AAF0C9P8"/>
<keyword evidence="1" id="KW-0732">Signal</keyword>
<evidence type="ECO:0000313" key="3">
    <source>
        <dbReference type="Proteomes" id="UP000032352"/>
    </source>
</evidence>
<gene>
    <name evidence="2" type="ORF">SG34_027845</name>
</gene>
<dbReference type="InterPro" id="IPR028994">
    <property type="entry name" value="Integrin_alpha_N"/>
</dbReference>
<sequence>MKKFKKAASAAIISGLLAPQVSAAYFDNGTDNFLTAQSIGSLGTAYTSGVDITKLEIKDYISNGRVDGSWRWDKRDIFKFDAEFSHPDARLARRNVIPIRVRLSSSMQMNREVYGIKSIELIEKHPSGAFKKLARLEPNVTYPAAEFEFKTAIKDKDLGFEYYLVIDGLENDDNRGRQYSVEIERFDIGNDIAQAADLGVLGNSMLFDDNTIWAAETINSLVDTDNWLDFGSYLDDADLYKATLPAGDVKASVGVHQNYVLNDTLTLELLKEENGQLVSFAGPVNAARYEEMTLATLANAGEYYIRVGFNRNTTTVYDYSLRVKSSSKSEDQATKLAVSNPLENGCGVNSAQHCFNSPLDNGLPDSGAVYLYQYYNQLDQWLAQEYIKSPNPEAGDNFGEAAFFTENDQYLAVAAPGEDNCGAGFGGTTATSACGYYAPGLANNDAENSGALYLFSKEDKVSAYGFGLGVNETYQLKNYVKAPVVHSGDNFGAALSTGNQIALVGAPGLSSQTDSSTGWLNETDITQQLDDVSYTHTGSVFLYEINANSDWTLSGAFRPLKLQNNQGGFSIEGENFGAGITNSGDGNIIAISAPGDARCDNSPLSENGVYNLNTISKSSFETYLDGFYQCTSVQSGSVWIYQKDANGDYQVISYLKAPQTREADFFGEATWMTGDGEYLAVGAPGNDSGNAGSNGWSKKGESLFATNPWADTSKPNSGAVYLYKKQMVNGKAGYELIAYGKPELGMVEGSNFGATVFLNDDRTLVVGAPDGVYALNGQTFDNGYVRSFKFSESGQLASATNIFPQNNANEHNHASRFGASLLMKNDMIFVGEPGDDHCGASVGGTGLNVEKDYAVDGNETPCSTNERVSNSGAVQIYNAVNYQHSEVLKAINPGGTYYSNEQFGGVLASNSSGDGASDASGVSADPFGDVLSEFLCNDEGGPITGNQYFDWIVESFVCGDD</sequence>
<dbReference type="EMBL" id="CP059733">
    <property type="protein sequence ID" value="WDE05069.1"/>
    <property type="molecule type" value="Genomic_DNA"/>
</dbReference>
<dbReference type="Gene3D" id="2.130.10.130">
    <property type="entry name" value="Integrin alpha, N-terminal"/>
    <property type="match status" value="1"/>
</dbReference>
<organism evidence="2 3">
    <name type="scientific">Thalassomonas viridans</name>
    <dbReference type="NCBI Taxonomy" id="137584"/>
    <lineage>
        <taxon>Bacteria</taxon>
        <taxon>Pseudomonadati</taxon>
        <taxon>Pseudomonadota</taxon>
        <taxon>Gammaproteobacteria</taxon>
        <taxon>Alteromonadales</taxon>
        <taxon>Colwelliaceae</taxon>
        <taxon>Thalassomonas</taxon>
    </lineage>
</organism>
<dbReference type="Gene3D" id="2.60.120.380">
    <property type="match status" value="1"/>
</dbReference>
<dbReference type="PANTHER" id="PTHR36220">
    <property type="entry name" value="UNNAMED PRODUCT"/>
    <property type="match status" value="1"/>
</dbReference>
<accession>A0AAF0C9P8</accession>
<feature type="chain" id="PRO_5042030730" description="Peptidase C-terminal archaeal/bacterial domain-containing protein" evidence="1">
    <location>
        <begin position="24"/>
        <end position="961"/>
    </location>
</feature>
<evidence type="ECO:0008006" key="4">
    <source>
        <dbReference type="Google" id="ProtNLM"/>
    </source>
</evidence>
<reference evidence="2 3" key="1">
    <citation type="journal article" date="2015" name="Genome Announc.">
        <title>Draft Genome Sequences of Marine Isolates of Thalassomonas viridans and Thalassomonas actiniarum.</title>
        <authorList>
            <person name="Olonade I."/>
            <person name="van Zyl L.J."/>
            <person name="Trindade M."/>
        </authorList>
    </citation>
    <scope>NUCLEOTIDE SEQUENCE [LARGE SCALE GENOMIC DNA]</scope>
    <source>
        <strain evidence="2 3">XOM25</strain>
    </source>
</reference>